<comment type="caution">
    <text evidence="13">The sequence shown here is derived from an EMBL/GenBank/DDBJ whole genome shotgun (WGS) entry which is preliminary data.</text>
</comment>
<dbReference type="SUPFAM" id="SSF54909">
    <property type="entry name" value="Dimeric alpha+beta barrel"/>
    <property type="match status" value="1"/>
</dbReference>
<dbReference type="Gene3D" id="3.30.70.1030">
    <property type="entry name" value="Apc35880, domain 1"/>
    <property type="match status" value="2"/>
</dbReference>
<accession>A0A2N5NA71</accession>
<keyword evidence="3 12" id="KW-0349">Heme</keyword>
<dbReference type="GO" id="GO:0046872">
    <property type="term" value="F:metal ion binding"/>
    <property type="evidence" value="ECO:0007669"/>
    <property type="project" value="UniProtKB-KW"/>
</dbReference>
<keyword evidence="5 12" id="KW-0560">Oxidoreductase</keyword>
<dbReference type="EC" id="1.3.98.5" evidence="11 12"/>
<comment type="pathway">
    <text evidence="12">Porphyrin-containing compound metabolism; protoheme biosynthesis.</text>
</comment>
<dbReference type="InterPro" id="IPR011008">
    <property type="entry name" value="Dimeric_a/b-barrel"/>
</dbReference>
<dbReference type="InterPro" id="IPR031332">
    <property type="entry name" value="CHDC"/>
</dbReference>
<evidence type="ECO:0000256" key="7">
    <source>
        <dbReference type="ARBA" id="ARBA00023133"/>
    </source>
</evidence>
<evidence type="ECO:0000256" key="6">
    <source>
        <dbReference type="ARBA" id="ARBA00023004"/>
    </source>
</evidence>
<dbReference type="GO" id="GO:0006785">
    <property type="term" value="P:heme B biosynthetic process"/>
    <property type="evidence" value="ECO:0007669"/>
    <property type="project" value="UniProtKB-UniRule"/>
</dbReference>
<evidence type="ECO:0000256" key="11">
    <source>
        <dbReference type="ARBA" id="ARBA00050019"/>
    </source>
</evidence>
<dbReference type="GO" id="GO:0004601">
    <property type="term" value="F:peroxidase activity"/>
    <property type="evidence" value="ECO:0007669"/>
    <property type="project" value="InterPro"/>
</dbReference>
<dbReference type="HAMAP" id="MF_01442">
    <property type="entry name" value="Coproheme_decarbox_1"/>
    <property type="match status" value="1"/>
</dbReference>
<organism evidence="13 14">
    <name type="scientific">Paenibacillus pasadenensis</name>
    <dbReference type="NCBI Taxonomy" id="217090"/>
    <lineage>
        <taxon>Bacteria</taxon>
        <taxon>Bacillati</taxon>
        <taxon>Bacillota</taxon>
        <taxon>Bacilli</taxon>
        <taxon>Bacillales</taxon>
        <taxon>Paenibacillaceae</taxon>
        <taxon>Paenibacillus</taxon>
    </lineage>
</organism>
<evidence type="ECO:0000256" key="5">
    <source>
        <dbReference type="ARBA" id="ARBA00023002"/>
    </source>
</evidence>
<dbReference type="Proteomes" id="UP000234789">
    <property type="component" value="Unassembled WGS sequence"/>
</dbReference>
<keyword evidence="4 12" id="KW-0479">Metal-binding</keyword>
<protein>
    <recommendedName>
        <fullName evidence="2 12">Coproheme decarboxylase</fullName>
        <ecNumber evidence="11 12">1.3.98.5</ecNumber>
    </recommendedName>
    <alternativeName>
        <fullName evidence="8 12">Coproheme III oxidative decarboxylase</fullName>
    </alternativeName>
    <alternativeName>
        <fullName evidence="9 12">Hydrogen peroxide-dependent heme synthase</fullName>
    </alternativeName>
</protein>
<feature type="binding site" evidence="12">
    <location>
        <position position="224"/>
    </location>
    <ligand>
        <name>Fe-coproporphyrin III</name>
        <dbReference type="ChEBI" id="CHEBI:68438"/>
    </ligand>
</feature>
<evidence type="ECO:0000313" key="13">
    <source>
        <dbReference type="EMBL" id="PLT47239.1"/>
    </source>
</evidence>
<evidence type="ECO:0000256" key="10">
    <source>
        <dbReference type="ARBA" id="ARBA00049896"/>
    </source>
</evidence>
<comment type="function">
    <text evidence="12">Involved in coproporphyrin-dependent heme b biosynthesis. Catalyzes the decarboxylation of Fe-coproporphyrin III (coproheme) to heme b (protoheme IX), the last step of the pathway. The reaction occurs in a stepwise manner with a three-propionate intermediate.</text>
</comment>
<evidence type="ECO:0000256" key="4">
    <source>
        <dbReference type="ARBA" id="ARBA00022723"/>
    </source>
</evidence>
<evidence type="ECO:0000313" key="14">
    <source>
        <dbReference type="Proteomes" id="UP000234789"/>
    </source>
</evidence>
<comment type="catalytic activity">
    <reaction evidence="12">
        <text>harderoheme III + H2O2 + H(+) = heme b + CO2 + 2 H2O</text>
        <dbReference type="Rhea" id="RHEA:57944"/>
        <dbReference type="ChEBI" id="CHEBI:15377"/>
        <dbReference type="ChEBI" id="CHEBI:15378"/>
        <dbReference type="ChEBI" id="CHEBI:16240"/>
        <dbReference type="ChEBI" id="CHEBI:16526"/>
        <dbReference type="ChEBI" id="CHEBI:60344"/>
        <dbReference type="ChEBI" id="CHEBI:142463"/>
    </reaction>
</comment>
<evidence type="ECO:0000256" key="3">
    <source>
        <dbReference type="ARBA" id="ARBA00022617"/>
    </source>
</evidence>
<dbReference type="NCBIfam" id="NF008913">
    <property type="entry name" value="PRK12276.1"/>
    <property type="match status" value="1"/>
</dbReference>
<keyword evidence="7 12" id="KW-0350">Heme biosynthesis</keyword>
<feature type="active site" evidence="12">
    <location>
        <position position="184"/>
    </location>
</feature>
<dbReference type="InterPro" id="IPR010644">
    <property type="entry name" value="ChdC/CLD"/>
</dbReference>
<name>A0A2N5NA71_9BACL</name>
<comment type="catalytic activity">
    <reaction evidence="12">
        <text>Fe-coproporphyrin III + H2O2 + H(+) = harderoheme III + CO2 + 2 H2O</text>
        <dbReference type="Rhea" id="RHEA:57940"/>
        <dbReference type="ChEBI" id="CHEBI:15377"/>
        <dbReference type="ChEBI" id="CHEBI:15378"/>
        <dbReference type="ChEBI" id="CHEBI:16240"/>
        <dbReference type="ChEBI" id="CHEBI:16526"/>
        <dbReference type="ChEBI" id="CHEBI:68438"/>
        <dbReference type="ChEBI" id="CHEBI:142463"/>
    </reaction>
</comment>
<dbReference type="EMBL" id="NFEZ01000003">
    <property type="protein sequence ID" value="PLT47239.1"/>
    <property type="molecule type" value="Genomic_DNA"/>
</dbReference>
<dbReference type="AlphaFoldDB" id="A0A2N5NA71"/>
<dbReference type="PANTHER" id="PTHR36843">
    <property type="entry name" value="HEME-DEPENDENT PEROXIDASE YWFI-RELATED"/>
    <property type="match status" value="1"/>
</dbReference>
<gene>
    <name evidence="12" type="primary">chdC</name>
    <name evidence="13" type="ORF">B8V81_1463</name>
</gene>
<feature type="binding site" evidence="12">
    <location>
        <begin position="184"/>
        <end position="188"/>
    </location>
    <ligand>
        <name>Fe-coproporphyrin III</name>
        <dbReference type="ChEBI" id="CHEBI:68438"/>
    </ligand>
</feature>
<keyword evidence="14" id="KW-1185">Reference proteome</keyword>
<dbReference type="Pfam" id="PF06778">
    <property type="entry name" value="Chlor_dismutase"/>
    <property type="match status" value="1"/>
</dbReference>
<evidence type="ECO:0000256" key="1">
    <source>
        <dbReference type="ARBA" id="ARBA00009276"/>
    </source>
</evidence>
<feature type="binding site" description="axial binding residue" evidence="12">
    <location>
        <position position="211"/>
    </location>
    <ligand>
        <name>Fe-coproporphyrin III</name>
        <dbReference type="ChEBI" id="CHEBI:68438"/>
    </ligand>
    <ligandPart>
        <name>Fe</name>
        <dbReference type="ChEBI" id="CHEBI:18248"/>
    </ligandPart>
</feature>
<sequence>MQKAVRLDEDGWIGYNGEWIYERNSGAYAAPFNEGRSHATMSDAAQTLEGWYVLHDFRTIDWQAWKQAGEGERAAALDAIQSMLADWSAQEEQRQGSTAFYAIVGQKADFVLMHLRETLEELNELETSFNKSPLAAFTKPAYSYVSIVELSNYMSKPGEDPMSNPDIVARLKPTLPKARHICFYPMNKRRDGGDNWYMLSMDERRAMMRSHGMIGRQYAGKVKQIISGSVGFDNWEWGVTLFAEDALQFKKLVYEMRFDEVSARYGDFGDFYVGNRLDADKLVKLLQV</sequence>
<comment type="similarity">
    <text evidence="1 12">Belongs to the ChdC family. Type 1 subfamily.</text>
</comment>
<evidence type="ECO:0000256" key="9">
    <source>
        <dbReference type="ARBA" id="ARBA00030236"/>
    </source>
</evidence>
<proteinExistence type="inferred from homology"/>
<evidence type="ECO:0000256" key="12">
    <source>
        <dbReference type="HAMAP-Rule" id="MF_01442"/>
    </source>
</evidence>
<dbReference type="GO" id="GO:0020037">
    <property type="term" value="F:heme binding"/>
    <property type="evidence" value="ECO:0007669"/>
    <property type="project" value="InterPro"/>
</dbReference>
<comment type="cofactor">
    <cofactor evidence="12">
        <name>Fe-coproporphyrin III</name>
        <dbReference type="ChEBI" id="CHEBI:68438"/>
    </cofactor>
    <text evidence="12">Fe-coproporphyrin III acts as both substrate and redox cofactor.</text>
</comment>
<feature type="binding site" evidence="12">
    <location>
        <position position="170"/>
    </location>
    <ligand>
        <name>Fe-coproporphyrin III</name>
        <dbReference type="ChEBI" id="CHEBI:68438"/>
    </ligand>
</feature>
<evidence type="ECO:0000256" key="8">
    <source>
        <dbReference type="ARBA" id="ARBA00029882"/>
    </source>
</evidence>
<comment type="catalytic activity">
    <reaction evidence="10">
        <text>Fe-coproporphyrin III + 2 H2O2 + 2 H(+) = heme b + 2 CO2 + 4 H2O</text>
        <dbReference type="Rhea" id="RHEA:56516"/>
        <dbReference type="ChEBI" id="CHEBI:15377"/>
        <dbReference type="ChEBI" id="CHEBI:15378"/>
        <dbReference type="ChEBI" id="CHEBI:16240"/>
        <dbReference type="ChEBI" id="CHEBI:16526"/>
        <dbReference type="ChEBI" id="CHEBI:60344"/>
        <dbReference type="ChEBI" id="CHEBI:68438"/>
        <dbReference type="EC" id="1.3.98.5"/>
    </reaction>
    <physiologicalReaction direction="left-to-right" evidence="10">
        <dbReference type="Rhea" id="RHEA:56517"/>
    </physiologicalReaction>
</comment>
<dbReference type="GO" id="GO:0016634">
    <property type="term" value="F:oxidoreductase activity, acting on the CH-CH group of donors, oxygen as acceptor"/>
    <property type="evidence" value="ECO:0007669"/>
    <property type="project" value="UniProtKB-UniRule"/>
</dbReference>
<keyword evidence="6 12" id="KW-0408">Iron</keyword>
<evidence type="ECO:0000256" key="2">
    <source>
        <dbReference type="ARBA" id="ARBA00014413"/>
    </source>
</evidence>
<feature type="binding site" evidence="12">
    <location>
        <position position="262"/>
    </location>
    <ligand>
        <name>Fe-coproporphyrin III</name>
        <dbReference type="ChEBI" id="CHEBI:68438"/>
    </ligand>
</feature>
<reference evidence="13 14" key="1">
    <citation type="submission" date="2017-05" db="EMBL/GenBank/DDBJ databases">
        <title>Functional genome analysis of Paenibacillus pasadenensis strain R16: insights on endophytic life style and antifungal activity.</title>
        <authorList>
            <person name="Passera A."/>
            <person name="Marcolungo L."/>
            <person name="Casati P."/>
            <person name="Brasca M."/>
            <person name="Quaglino F."/>
            <person name="Delledonne M."/>
        </authorList>
    </citation>
    <scope>NUCLEOTIDE SEQUENCE [LARGE SCALE GENOMIC DNA]</scope>
    <source>
        <strain evidence="13 14">R16</strain>
    </source>
</reference>
<dbReference type="PANTHER" id="PTHR36843:SF1">
    <property type="entry name" value="COPROHEME DECARBOXYLASE"/>
    <property type="match status" value="1"/>
</dbReference>